<comment type="subcellular location">
    <subcellularLocation>
        <location evidence="1">Cell membrane</location>
        <topology evidence="1">Multi-pass membrane protein</topology>
    </subcellularLocation>
</comment>
<organism evidence="9 10">
    <name type="scientific">Streptosporangium algeriense</name>
    <dbReference type="NCBI Taxonomy" id="1682748"/>
    <lineage>
        <taxon>Bacteria</taxon>
        <taxon>Bacillati</taxon>
        <taxon>Actinomycetota</taxon>
        <taxon>Actinomycetes</taxon>
        <taxon>Streptosporangiales</taxon>
        <taxon>Streptosporangiaceae</taxon>
        <taxon>Streptosporangium</taxon>
    </lineage>
</organism>
<evidence type="ECO:0000256" key="7">
    <source>
        <dbReference type="SAM" id="Phobius"/>
    </source>
</evidence>
<dbReference type="PROSITE" id="PS50850">
    <property type="entry name" value="MFS"/>
    <property type="match status" value="1"/>
</dbReference>
<keyword evidence="4 7" id="KW-0812">Transmembrane</keyword>
<dbReference type="PANTHER" id="PTHR23517">
    <property type="entry name" value="RESISTANCE PROTEIN MDTM, PUTATIVE-RELATED-RELATED"/>
    <property type="match status" value="1"/>
</dbReference>
<evidence type="ECO:0000313" key="10">
    <source>
        <dbReference type="Proteomes" id="UP001597024"/>
    </source>
</evidence>
<proteinExistence type="predicted"/>
<feature type="transmembrane region" description="Helical" evidence="7">
    <location>
        <begin position="20"/>
        <end position="41"/>
    </location>
</feature>
<dbReference type="Gene3D" id="1.20.1250.20">
    <property type="entry name" value="MFS general substrate transporter like domains"/>
    <property type="match status" value="1"/>
</dbReference>
<dbReference type="CDD" id="cd17329">
    <property type="entry name" value="MFS_MdtH_MDR_like"/>
    <property type="match status" value="1"/>
</dbReference>
<feature type="transmembrane region" description="Helical" evidence="7">
    <location>
        <begin position="53"/>
        <end position="73"/>
    </location>
</feature>
<evidence type="ECO:0000256" key="5">
    <source>
        <dbReference type="ARBA" id="ARBA00022989"/>
    </source>
</evidence>
<evidence type="ECO:0000256" key="1">
    <source>
        <dbReference type="ARBA" id="ARBA00004651"/>
    </source>
</evidence>
<feature type="transmembrane region" description="Helical" evidence="7">
    <location>
        <begin position="282"/>
        <end position="300"/>
    </location>
</feature>
<feature type="transmembrane region" description="Helical" evidence="7">
    <location>
        <begin position="343"/>
        <end position="363"/>
    </location>
</feature>
<keyword evidence="5 7" id="KW-1133">Transmembrane helix</keyword>
<feature type="transmembrane region" description="Helical" evidence="7">
    <location>
        <begin position="215"/>
        <end position="232"/>
    </location>
</feature>
<dbReference type="InterPro" id="IPR036259">
    <property type="entry name" value="MFS_trans_sf"/>
</dbReference>
<feature type="transmembrane region" description="Helical" evidence="7">
    <location>
        <begin position="166"/>
        <end position="186"/>
    </location>
</feature>
<keyword evidence="3" id="KW-1003">Cell membrane</keyword>
<accession>A0ABW3DQM0</accession>
<dbReference type="InterPro" id="IPR011701">
    <property type="entry name" value="MFS"/>
</dbReference>
<feature type="domain" description="Major facilitator superfamily (MFS) profile" evidence="8">
    <location>
        <begin position="15"/>
        <end position="393"/>
    </location>
</feature>
<evidence type="ECO:0000259" key="8">
    <source>
        <dbReference type="PROSITE" id="PS50850"/>
    </source>
</evidence>
<feature type="transmembrane region" description="Helical" evidence="7">
    <location>
        <begin position="369"/>
        <end position="387"/>
    </location>
</feature>
<dbReference type="Proteomes" id="UP001597024">
    <property type="component" value="Unassembled WGS sequence"/>
</dbReference>
<feature type="transmembrane region" description="Helical" evidence="7">
    <location>
        <begin position="252"/>
        <end position="270"/>
    </location>
</feature>
<feature type="transmembrane region" description="Helical" evidence="7">
    <location>
        <begin position="93"/>
        <end position="116"/>
    </location>
</feature>
<dbReference type="EMBL" id="JBHTHX010000288">
    <property type="protein sequence ID" value="MFD0885095.1"/>
    <property type="molecule type" value="Genomic_DNA"/>
</dbReference>
<dbReference type="InterPro" id="IPR050171">
    <property type="entry name" value="MFS_Transporters"/>
</dbReference>
<evidence type="ECO:0000313" key="9">
    <source>
        <dbReference type="EMBL" id="MFD0885095.1"/>
    </source>
</evidence>
<feature type="transmembrane region" description="Helical" evidence="7">
    <location>
        <begin position="306"/>
        <end position="331"/>
    </location>
</feature>
<reference evidence="10" key="1">
    <citation type="journal article" date="2019" name="Int. J. Syst. Evol. Microbiol.">
        <title>The Global Catalogue of Microorganisms (GCM) 10K type strain sequencing project: providing services to taxonomists for standard genome sequencing and annotation.</title>
        <authorList>
            <consortium name="The Broad Institute Genomics Platform"/>
            <consortium name="The Broad Institute Genome Sequencing Center for Infectious Disease"/>
            <person name="Wu L."/>
            <person name="Ma J."/>
        </authorList>
    </citation>
    <scope>NUCLEOTIDE SEQUENCE [LARGE SCALE GENOMIC DNA]</scope>
    <source>
        <strain evidence="10">CCUG 62974</strain>
    </source>
</reference>
<gene>
    <name evidence="9" type="ORF">ACFQ08_11125</name>
</gene>
<keyword evidence="2" id="KW-0813">Transport</keyword>
<keyword evidence="6 7" id="KW-0472">Membrane</keyword>
<dbReference type="Pfam" id="PF07690">
    <property type="entry name" value="MFS_1"/>
    <property type="match status" value="1"/>
</dbReference>
<dbReference type="SUPFAM" id="SSF103473">
    <property type="entry name" value="MFS general substrate transporter"/>
    <property type="match status" value="1"/>
</dbReference>
<evidence type="ECO:0000256" key="2">
    <source>
        <dbReference type="ARBA" id="ARBA00022448"/>
    </source>
</evidence>
<dbReference type="InterPro" id="IPR005829">
    <property type="entry name" value="Sugar_transporter_CS"/>
</dbReference>
<name>A0ABW3DQM0_9ACTN</name>
<protein>
    <submittedName>
        <fullName evidence="9">MDR family MFS transporter</fullName>
    </submittedName>
</protein>
<evidence type="ECO:0000256" key="4">
    <source>
        <dbReference type="ARBA" id="ARBA00022692"/>
    </source>
</evidence>
<feature type="transmembrane region" description="Helical" evidence="7">
    <location>
        <begin position="137"/>
        <end position="160"/>
    </location>
</feature>
<evidence type="ECO:0000256" key="6">
    <source>
        <dbReference type="ARBA" id="ARBA00023136"/>
    </source>
</evidence>
<keyword evidence="10" id="KW-1185">Reference proteome</keyword>
<evidence type="ECO:0000256" key="3">
    <source>
        <dbReference type="ARBA" id="ARBA00022475"/>
    </source>
</evidence>
<dbReference type="PROSITE" id="PS00216">
    <property type="entry name" value="SUGAR_TRANSPORT_1"/>
    <property type="match status" value="1"/>
</dbReference>
<dbReference type="InterPro" id="IPR020846">
    <property type="entry name" value="MFS_dom"/>
</dbReference>
<dbReference type="PANTHER" id="PTHR23517:SF2">
    <property type="entry name" value="MULTIDRUG RESISTANCE PROTEIN MDTH"/>
    <property type="match status" value="1"/>
</dbReference>
<comment type="caution">
    <text evidence="9">The sequence shown here is derived from an EMBL/GenBank/DDBJ whole genome shotgun (WGS) entry which is preliminary data.</text>
</comment>
<sequence>MRVLLREAAGGLPRSFWHLWTGTLVNRIGSFVLLFLTIFLVRERGLTDVQAGLIIGLWGAGGAVGAMMGGILADRWGRRPTLLVSQLCSALLIIALGLSRGFWLTCACALALGLFAEAARPAFSAMMIEVVPEKDRVRAFSLNFWAHNLGFACSAVLAGLAAEADYLLLFLVDAATTAATALFIFVKVREPRAPEAGIDRAAGPRLGIGSLLRDRVFLGLVLANLLIEIVFLQHKSMLPIAMSDKGLSASTFGWVISLNGFLIVLGQLFVSSLIKTYDNSRVLALAAAVIGGGFALTAFADSAWLYAMTVLIWTVGEMLDSPSTAALVAGLSPRTMRGRYQGMFSLASSIAAFAAPVLGGLVRERFGDTILWIGTGAVAFAAAAVHLSSRDARIRRVSALNSQAEQHPSRQTG</sequence>